<keyword evidence="2" id="KW-0804">Transcription</keyword>
<dbReference type="InterPro" id="IPR029016">
    <property type="entry name" value="GAF-like_dom_sf"/>
</dbReference>
<accession>A0A4P7GHA4</accession>
<dbReference type="AlphaFoldDB" id="A0A4P7GHA4"/>
<name>A0A4P7GHA4_9ACTN</name>
<evidence type="ECO:0000259" key="3">
    <source>
        <dbReference type="SMART" id="SM01012"/>
    </source>
</evidence>
<dbReference type="SMART" id="SM01012">
    <property type="entry name" value="ANTAR"/>
    <property type="match status" value="1"/>
</dbReference>
<dbReference type="RefSeq" id="WP_135073453.1">
    <property type="nucleotide sequence ID" value="NZ_CP038267.1"/>
</dbReference>
<feature type="domain" description="ANTAR" evidence="3">
    <location>
        <begin position="171"/>
        <end position="235"/>
    </location>
</feature>
<dbReference type="OrthoDB" id="7466251at2"/>
<evidence type="ECO:0000256" key="1">
    <source>
        <dbReference type="ARBA" id="ARBA00023015"/>
    </source>
</evidence>
<dbReference type="Proteomes" id="UP000294894">
    <property type="component" value="Chromosome"/>
</dbReference>
<dbReference type="EMBL" id="CP038267">
    <property type="protein sequence ID" value="QBR91143.1"/>
    <property type="molecule type" value="Genomic_DNA"/>
</dbReference>
<evidence type="ECO:0000256" key="2">
    <source>
        <dbReference type="ARBA" id="ARBA00023163"/>
    </source>
</evidence>
<dbReference type="SUPFAM" id="SSF55781">
    <property type="entry name" value="GAF domain-like"/>
    <property type="match status" value="1"/>
</dbReference>
<proteinExistence type="predicted"/>
<organism evidence="4 5">
    <name type="scientific">Nocardioides euryhalodurans</name>
    <dbReference type="NCBI Taxonomy" id="2518370"/>
    <lineage>
        <taxon>Bacteria</taxon>
        <taxon>Bacillati</taxon>
        <taxon>Actinomycetota</taxon>
        <taxon>Actinomycetes</taxon>
        <taxon>Propionibacteriales</taxon>
        <taxon>Nocardioidaceae</taxon>
        <taxon>Nocardioides</taxon>
    </lineage>
</organism>
<protein>
    <submittedName>
        <fullName evidence="4">GAF domain-containing protein</fullName>
    </submittedName>
</protein>
<evidence type="ECO:0000313" key="5">
    <source>
        <dbReference type="Proteomes" id="UP000294894"/>
    </source>
</evidence>
<dbReference type="InterPro" id="IPR005561">
    <property type="entry name" value="ANTAR"/>
</dbReference>
<dbReference type="Pfam" id="PF03861">
    <property type="entry name" value="ANTAR"/>
    <property type="match status" value="1"/>
</dbReference>
<evidence type="ECO:0000313" key="4">
    <source>
        <dbReference type="EMBL" id="QBR91143.1"/>
    </source>
</evidence>
<dbReference type="InterPro" id="IPR003018">
    <property type="entry name" value="GAF"/>
</dbReference>
<dbReference type="Pfam" id="PF13185">
    <property type="entry name" value="GAF_2"/>
    <property type="match status" value="1"/>
</dbReference>
<sequence>MTRAFDAMRSELNAAMTGAERGVPAADELCSTCVDLFGVDGAALSVVHDGATRGTFGSSSEASRRLDEYQFTFGEGPCLDAVAARQSVLVPDLDSALGRRWPAFAGAALADGIRGVFALPVVITSVCVGALDLFRVDPGPLQGNELEGALLAAELAAAPLLDLVAEGGGNQDDALQEGSEEAWGSLEEMDRIEVYQATGMLISQLDVDAAEALARLRAHAVATGQTASQVAWAIVERRLVLERDDHGPGRGQG</sequence>
<dbReference type="Gene3D" id="1.10.10.10">
    <property type="entry name" value="Winged helix-like DNA-binding domain superfamily/Winged helix DNA-binding domain"/>
    <property type="match status" value="1"/>
</dbReference>
<dbReference type="InterPro" id="IPR036388">
    <property type="entry name" value="WH-like_DNA-bd_sf"/>
</dbReference>
<gene>
    <name evidence="4" type="ORF">EXE57_01815</name>
</gene>
<reference evidence="4 5" key="1">
    <citation type="submission" date="2019-03" db="EMBL/GenBank/DDBJ databases">
        <title>Three New Species of Nocardioides, Nocardioides euryhalodurans sp. nov., Nocardioides seonyuensis sp. nov. and Nocardioides eburneoflavus sp. nov., Iolated from Soil.</title>
        <authorList>
            <person name="Roh S.G."/>
            <person name="Lee C."/>
            <person name="Kim M.-K."/>
            <person name="Kim S.B."/>
        </authorList>
    </citation>
    <scope>NUCLEOTIDE SEQUENCE [LARGE SCALE GENOMIC DNA]</scope>
    <source>
        <strain evidence="4 5">MMS17-SY117</strain>
    </source>
</reference>
<keyword evidence="1" id="KW-0805">Transcription regulation</keyword>
<dbReference type="KEGG" id="noy:EXE57_01815"/>
<keyword evidence="5" id="KW-1185">Reference proteome</keyword>
<dbReference type="GO" id="GO:0003723">
    <property type="term" value="F:RNA binding"/>
    <property type="evidence" value="ECO:0007669"/>
    <property type="project" value="InterPro"/>
</dbReference>
<dbReference type="Gene3D" id="3.30.450.40">
    <property type="match status" value="1"/>
</dbReference>